<dbReference type="GO" id="GO:0008270">
    <property type="term" value="F:zinc ion binding"/>
    <property type="evidence" value="ECO:0007669"/>
    <property type="project" value="InterPro"/>
</dbReference>
<keyword evidence="4" id="KW-1185">Reference proteome</keyword>
<dbReference type="PROSITE" id="PS50048">
    <property type="entry name" value="ZN2_CY6_FUNGAL_2"/>
    <property type="match status" value="1"/>
</dbReference>
<dbReference type="InterPro" id="IPR053157">
    <property type="entry name" value="Sterol_Uptake_Regulator"/>
</dbReference>
<keyword evidence="1" id="KW-0539">Nucleus</keyword>
<reference evidence="3" key="1">
    <citation type="journal article" date="2020" name="Stud. Mycol.">
        <title>101 Dothideomycetes genomes: a test case for predicting lifestyles and emergence of pathogens.</title>
        <authorList>
            <person name="Haridas S."/>
            <person name="Albert R."/>
            <person name="Binder M."/>
            <person name="Bloem J."/>
            <person name="Labutti K."/>
            <person name="Salamov A."/>
            <person name="Andreopoulos B."/>
            <person name="Baker S."/>
            <person name="Barry K."/>
            <person name="Bills G."/>
            <person name="Bluhm B."/>
            <person name="Cannon C."/>
            <person name="Castanera R."/>
            <person name="Culley D."/>
            <person name="Daum C."/>
            <person name="Ezra D."/>
            <person name="Gonzalez J."/>
            <person name="Henrissat B."/>
            <person name="Kuo A."/>
            <person name="Liang C."/>
            <person name="Lipzen A."/>
            <person name="Lutzoni F."/>
            <person name="Magnuson J."/>
            <person name="Mondo S."/>
            <person name="Nolan M."/>
            <person name="Ohm R."/>
            <person name="Pangilinan J."/>
            <person name="Park H.-J."/>
            <person name="Ramirez L."/>
            <person name="Alfaro M."/>
            <person name="Sun H."/>
            <person name="Tritt A."/>
            <person name="Yoshinaga Y."/>
            <person name="Zwiers L.-H."/>
            <person name="Turgeon B."/>
            <person name="Goodwin S."/>
            <person name="Spatafora J."/>
            <person name="Crous P."/>
            <person name="Grigoriev I."/>
        </authorList>
    </citation>
    <scope>NUCLEOTIDE SEQUENCE</scope>
    <source>
        <strain evidence="3">CBS 122681</strain>
    </source>
</reference>
<dbReference type="PROSITE" id="PS00463">
    <property type="entry name" value="ZN2_CY6_FUNGAL_1"/>
    <property type="match status" value="1"/>
</dbReference>
<dbReference type="InterPro" id="IPR001138">
    <property type="entry name" value="Zn2Cys6_DnaBD"/>
</dbReference>
<dbReference type="Gene3D" id="4.10.240.10">
    <property type="entry name" value="Zn(2)-C6 fungal-type DNA-binding domain"/>
    <property type="match status" value="1"/>
</dbReference>
<feature type="domain" description="Zn(2)-C6 fungal-type" evidence="2">
    <location>
        <begin position="15"/>
        <end position="45"/>
    </location>
</feature>
<dbReference type="SMART" id="SM00066">
    <property type="entry name" value="GAL4"/>
    <property type="match status" value="1"/>
</dbReference>
<dbReference type="InterPro" id="IPR036864">
    <property type="entry name" value="Zn2-C6_fun-type_DNA-bd_sf"/>
</dbReference>
<dbReference type="CDD" id="cd00067">
    <property type="entry name" value="GAL4"/>
    <property type="match status" value="1"/>
</dbReference>
<dbReference type="AlphaFoldDB" id="A0A6A6T4E1"/>
<dbReference type="Pfam" id="PF00172">
    <property type="entry name" value="Zn_clus"/>
    <property type="match status" value="1"/>
</dbReference>
<name>A0A6A6T4E1_9PLEO</name>
<gene>
    <name evidence="3" type="ORF">K491DRAFT_693427</name>
</gene>
<proteinExistence type="predicted"/>
<dbReference type="GO" id="GO:0001228">
    <property type="term" value="F:DNA-binding transcription activator activity, RNA polymerase II-specific"/>
    <property type="evidence" value="ECO:0007669"/>
    <property type="project" value="TreeGrafter"/>
</dbReference>
<dbReference type="EMBL" id="MU004357">
    <property type="protein sequence ID" value="KAF2654885.1"/>
    <property type="molecule type" value="Genomic_DNA"/>
</dbReference>
<accession>A0A6A6T4E1</accession>
<sequence length="402" mass="45115">MPSGSRRSHTKSRNGCGQCKKRRKRCDGNPPRCLNCQRWGITCDYTVVSKAVEQIADRIFFTPADPAINLGVFPPLPFFDERHLRLLKHYTAYASLTISTELTLPIWRGNVLEEAKDHVFLMHSLLALSALHLYHVHNGEWKKYVTVANNEHESALASFRSSVGAIDCGNGNAVTAFSFLTVVFSLGLPVALGFTDTPDPTAAFTDILQVLRQAWCAMDNVLVGVEKGPLGMLVKNPRTDAGSCEMHPKGLKVLKALKRYNDNSDDTDANKAVYREALAQLKRFLIDLRDSPPTWANSLSWLTSVSDTFFRHLQQKRTFPLILLAHWCIPVYRALDMWFNVWAKHIVTDIWNTLEGDGKEAVRWAAEQVGIIPWESHPQNCLCLKCLPLCKGQPLVAPYTAT</sequence>
<evidence type="ECO:0000313" key="3">
    <source>
        <dbReference type="EMBL" id="KAF2654885.1"/>
    </source>
</evidence>
<dbReference type="PANTHER" id="PTHR47784:SF5">
    <property type="entry name" value="STEROL UPTAKE CONTROL PROTEIN 2"/>
    <property type="match status" value="1"/>
</dbReference>
<evidence type="ECO:0000313" key="4">
    <source>
        <dbReference type="Proteomes" id="UP000799324"/>
    </source>
</evidence>
<protein>
    <recommendedName>
        <fullName evidence="2">Zn(2)-C6 fungal-type domain-containing protein</fullName>
    </recommendedName>
</protein>
<dbReference type="PANTHER" id="PTHR47784">
    <property type="entry name" value="STEROL UPTAKE CONTROL PROTEIN 2"/>
    <property type="match status" value="1"/>
</dbReference>
<dbReference type="SUPFAM" id="SSF57701">
    <property type="entry name" value="Zn2/Cys6 DNA-binding domain"/>
    <property type="match status" value="1"/>
</dbReference>
<dbReference type="Proteomes" id="UP000799324">
    <property type="component" value="Unassembled WGS sequence"/>
</dbReference>
<organism evidence="3 4">
    <name type="scientific">Lophiostoma macrostomum CBS 122681</name>
    <dbReference type="NCBI Taxonomy" id="1314788"/>
    <lineage>
        <taxon>Eukaryota</taxon>
        <taxon>Fungi</taxon>
        <taxon>Dikarya</taxon>
        <taxon>Ascomycota</taxon>
        <taxon>Pezizomycotina</taxon>
        <taxon>Dothideomycetes</taxon>
        <taxon>Pleosporomycetidae</taxon>
        <taxon>Pleosporales</taxon>
        <taxon>Lophiostomataceae</taxon>
        <taxon>Lophiostoma</taxon>
    </lineage>
</organism>
<dbReference type="OrthoDB" id="4937900at2759"/>
<evidence type="ECO:0000259" key="2">
    <source>
        <dbReference type="PROSITE" id="PS50048"/>
    </source>
</evidence>
<evidence type="ECO:0000256" key="1">
    <source>
        <dbReference type="ARBA" id="ARBA00023242"/>
    </source>
</evidence>